<sequence length="57" mass="6870">MEEKRKRNSNFSLQDSLLLTQIMGETHPDFKDMDMPFYKVDKARFSNRTYQNIVIKL</sequence>
<accession>A0A9D4FWE7</accession>
<dbReference type="Proteomes" id="UP000828390">
    <property type="component" value="Unassembled WGS sequence"/>
</dbReference>
<comment type="caution">
    <text evidence="1">The sequence shown here is derived from an EMBL/GenBank/DDBJ whole genome shotgun (WGS) entry which is preliminary data.</text>
</comment>
<evidence type="ECO:0000313" key="2">
    <source>
        <dbReference type="Proteomes" id="UP000828390"/>
    </source>
</evidence>
<organism evidence="1 2">
    <name type="scientific">Dreissena polymorpha</name>
    <name type="common">Zebra mussel</name>
    <name type="synonym">Mytilus polymorpha</name>
    <dbReference type="NCBI Taxonomy" id="45954"/>
    <lineage>
        <taxon>Eukaryota</taxon>
        <taxon>Metazoa</taxon>
        <taxon>Spiralia</taxon>
        <taxon>Lophotrochozoa</taxon>
        <taxon>Mollusca</taxon>
        <taxon>Bivalvia</taxon>
        <taxon>Autobranchia</taxon>
        <taxon>Heteroconchia</taxon>
        <taxon>Euheterodonta</taxon>
        <taxon>Imparidentia</taxon>
        <taxon>Neoheterodontei</taxon>
        <taxon>Myida</taxon>
        <taxon>Dreissenoidea</taxon>
        <taxon>Dreissenidae</taxon>
        <taxon>Dreissena</taxon>
    </lineage>
</organism>
<proteinExistence type="predicted"/>
<name>A0A9D4FWE7_DREPO</name>
<gene>
    <name evidence="1" type="ORF">DPMN_132580</name>
</gene>
<dbReference type="AlphaFoldDB" id="A0A9D4FWE7"/>
<reference evidence="1" key="2">
    <citation type="submission" date="2020-11" db="EMBL/GenBank/DDBJ databases">
        <authorList>
            <person name="McCartney M.A."/>
            <person name="Auch B."/>
            <person name="Kono T."/>
            <person name="Mallez S."/>
            <person name="Becker A."/>
            <person name="Gohl D.M."/>
            <person name="Silverstein K.A.T."/>
            <person name="Koren S."/>
            <person name="Bechman K.B."/>
            <person name="Herman A."/>
            <person name="Abrahante J.E."/>
            <person name="Garbe J."/>
        </authorList>
    </citation>
    <scope>NUCLEOTIDE SEQUENCE</scope>
    <source>
        <strain evidence="1">Duluth1</strain>
        <tissue evidence="1">Whole animal</tissue>
    </source>
</reference>
<evidence type="ECO:0000313" key="1">
    <source>
        <dbReference type="EMBL" id="KAH3804296.1"/>
    </source>
</evidence>
<protein>
    <submittedName>
        <fullName evidence="1">Uncharacterized protein</fullName>
    </submittedName>
</protein>
<dbReference type="EMBL" id="JAIWYP010000006">
    <property type="protein sequence ID" value="KAH3804296.1"/>
    <property type="molecule type" value="Genomic_DNA"/>
</dbReference>
<keyword evidence="2" id="KW-1185">Reference proteome</keyword>
<reference evidence="1" key="1">
    <citation type="journal article" date="2019" name="bioRxiv">
        <title>The Genome of the Zebra Mussel, Dreissena polymorpha: A Resource for Invasive Species Research.</title>
        <authorList>
            <person name="McCartney M.A."/>
            <person name="Auch B."/>
            <person name="Kono T."/>
            <person name="Mallez S."/>
            <person name="Zhang Y."/>
            <person name="Obille A."/>
            <person name="Becker A."/>
            <person name="Abrahante J.E."/>
            <person name="Garbe J."/>
            <person name="Badalamenti J.P."/>
            <person name="Herman A."/>
            <person name="Mangelson H."/>
            <person name="Liachko I."/>
            <person name="Sullivan S."/>
            <person name="Sone E.D."/>
            <person name="Koren S."/>
            <person name="Silverstein K.A.T."/>
            <person name="Beckman K.B."/>
            <person name="Gohl D.M."/>
        </authorList>
    </citation>
    <scope>NUCLEOTIDE SEQUENCE</scope>
    <source>
        <strain evidence="1">Duluth1</strain>
        <tissue evidence="1">Whole animal</tissue>
    </source>
</reference>